<sequence>MNLLAIDTACSVLSIAVAKDEDILYTETEAGIKHSELVMSYIDSQMKKASLKPSDLDGVLCMGGPGSFTGLRIGYSIAKGLALSLSIPFMAVPTLDCIAFSHNDHELVLPVIQAGKNSWFFTIFKNGSRLKQDADVTVDQITPELKNFSGIEKIILTGPGAALLYESLPQETVKNIVLDNKTCGYAKELILITKKNNLLGNFNQELLYSGPEYVRNAN</sequence>
<dbReference type="EMBL" id="JQ844223">
    <property type="protein sequence ID" value="AGS53146.1"/>
    <property type="molecule type" value="Genomic_DNA"/>
</dbReference>
<evidence type="ECO:0000259" key="1">
    <source>
        <dbReference type="Pfam" id="PF00814"/>
    </source>
</evidence>
<dbReference type="InterPro" id="IPR000905">
    <property type="entry name" value="Gcp-like_dom"/>
</dbReference>
<dbReference type="Pfam" id="PF00814">
    <property type="entry name" value="TsaD"/>
    <property type="match status" value="1"/>
</dbReference>
<name>A0A806K0F9_9BACT</name>
<dbReference type="CDD" id="cd24032">
    <property type="entry name" value="ASKHA_NBD_TsaB"/>
    <property type="match status" value="1"/>
</dbReference>
<dbReference type="InterPro" id="IPR022496">
    <property type="entry name" value="T6A_TsaB"/>
</dbReference>
<proteinExistence type="predicted"/>
<dbReference type="AlphaFoldDB" id="A0A806K0F9"/>
<reference evidence="2" key="1">
    <citation type="submission" date="2012-03" db="EMBL/GenBank/DDBJ databases">
        <title>Functional metagenomics reveals considerable lignocellulase gene clusters in the gut microbiome of a wood-feeding higher termite.</title>
        <authorList>
            <person name="Liu N."/>
        </authorList>
    </citation>
    <scope>NUCLEOTIDE SEQUENCE</scope>
</reference>
<dbReference type="SUPFAM" id="SSF53067">
    <property type="entry name" value="Actin-like ATPase domain"/>
    <property type="match status" value="1"/>
</dbReference>
<accession>A0A806K0F9</accession>
<dbReference type="PANTHER" id="PTHR11735">
    <property type="entry name" value="TRNA N6-ADENOSINE THREONYLCARBAMOYLTRANSFERASE"/>
    <property type="match status" value="1"/>
</dbReference>
<evidence type="ECO:0000313" key="2">
    <source>
        <dbReference type="EMBL" id="AGS53146.1"/>
    </source>
</evidence>
<dbReference type="GO" id="GO:0002949">
    <property type="term" value="P:tRNA threonylcarbamoyladenosine modification"/>
    <property type="evidence" value="ECO:0007669"/>
    <property type="project" value="InterPro"/>
</dbReference>
<dbReference type="NCBIfam" id="TIGR03725">
    <property type="entry name" value="T6A_YeaZ"/>
    <property type="match status" value="1"/>
</dbReference>
<dbReference type="GO" id="GO:0005829">
    <property type="term" value="C:cytosol"/>
    <property type="evidence" value="ECO:0007669"/>
    <property type="project" value="TreeGrafter"/>
</dbReference>
<dbReference type="PANTHER" id="PTHR11735:SF11">
    <property type="entry name" value="TRNA THREONYLCARBAMOYLADENOSINE BIOSYNTHESIS PROTEIN TSAB"/>
    <property type="match status" value="1"/>
</dbReference>
<dbReference type="Gene3D" id="3.30.420.40">
    <property type="match status" value="2"/>
</dbReference>
<feature type="domain" description="Gcp-like" evidence="1">
    <location>
        <begin position="29"/>
        <end position="145"/>
    </location>
</feature>
<protein>
    <submittedName>
        <fullName evidence="2">Putative molecular chaperone</fullName>
    </submittedName>
</protein>
<organism evidence="2">
    <name type="scientific">uncultured bacterium contig00060</name>
    <dbReference type="NCBI Taxonomy" id="1181543"/>
    <lineage>
        <taxon>Bacteria</taxon>
        <taxon>environmental samples</taxon>
    </lineage>
</organism>
<dbReference type="InterPro" id="IPR043129">
    <property type="entry name" value="ATPase_NBD"/>
</dbReference>